<proteinExistence type="predicted"/>
<name>A0A1M7F775_9FLAO</name>
<gene>
    <name evidence="1" type="ORF">SAMN05216269_10259</name>
</gene>
<evidence type="ECO:0000313" key="2">
    <source>
        <dbReference type="Proteomes" id="UP000184092"/>
    </source>
</evidence>
<keyword evidence="2" id="KW-1185">Reference proteome</keyword>
<dbReference type="AlphaFoldDB" id="A0A1M7F775"/>
<dbReference type="Proteomes" id="UP000184092">
    <property type="component" value="Unassembled WGS sequence"/>
</dbReference>
<protein>
    <recommendedName>
        <fullName evidence="3">Por secretion system C-terminal sorting domain-containing protein</fullName>
    </recommendedName>
</protein>
<sequence length="1129" mass="119257">MIRKLLFTLFIVLIHTFGYGATKTYSGSGNWNVAANWSGGTIPGGSDDVIISSGQTVTVTMNDVVNAFVNNLSVLGTGILTINDGKTLTIYGNVTVDSGARFNAGTGNSDSAIIKVYGDFINQGTANFWKSTVVIAGNLVTASTILQNNGNIIVGGNVSGVIGGSGTGIVYPVNPNATVTVTGDATEKPAGTIPTDSTLLSFMNEVIYGTNCSFTITGTTNISACIGATAIFTVTTSGSSPSYQWEVNMGSGWSDLSNNTFYSGVNTANLAVNNITAGMNNYKFRARITAAGCTEKGNYGFLTVSTSPTIITQPINQLDCEKRSVNFSVVATGTGLTYSWKYKKPADPSFTTITAATSNVSNSATSTISISNIGSTQFPNGTQFQVVVSNGTCDVSSSLATLSVNEILDITSGTTVTMCYGSNHFYTVTTSYPSNVVSYKWKKSVSSGVWNDVVDGTHYSGATTATLNIINGTPAETAEYRVYITFRSSGADCNASSDSRTRALTFLPLLLTPATVITQPSCSTPTGTVSVTVQSATDTYSFDNGSTFQAGNSKSGLAAGIYKVIIKNSGGCNSPATSATVKSATNIWDGSVWSNGTLPTISENIVFNGNYLSSGDVSGCSCQINSGAVVINSGHTLSLTNELKVVGGSLTFENSASLIQTNTGSGINTGTVIYKRNSTPIINDDYTYWSSPTSGTQTLLDFSPYTQGDKFFIFDNDWSSVNTSSTFSPGIGYSIRAPEGISSSVAAVVSFHFTGIPNNGTIAVPVTSRKDASGYEEGLRLVGNPFPSALDADAFIDANITVSGTINKTITGTLYFWTHNHTLIGNDYLATDYATYTKFGGTGTGSAMSGTGNSGTPVKYIASGQGFFVEVDATGNVTFNNAMRGAANNANFYKTTTKKTASSESHRVWLNLTNNSRNFSQALMGYSSMATNEYDSGVDGVSFDGDQHSIYSLIGERMLAIQAKALPFDDTDTIPLGYVVNVAGNTVISIDHVDGMFEKGQGVYLEDLVLGVIHDIKTAPYVFSSEAGTFNDRFVLRFKSGSKSLGTYSVERLNSAVVVSNKDKHIKINSSEEVINKVQVYDLLGRLIFQKTNVNANEYHISNLVSNHQVLLAKIILQNGQTVTKKIVY</sequence>
<dbReference type="OrthoDB" id="1652165at2"/>
<organism evidence="1 2">
    <name type="scientific">Flavobacterium xinjiangense</name>
    <dbReference type="NCBI Taxonomy" id="178356"/>
    <lineage>
        <taxon>Bacteria</taxon>
        <taxon>Pseudomonadati</taxon>
        <taxon>Bacteroidota</taxon>
        <taxon>Flavobacteriia</taxon>
        <taxon>Flavobacteriales</taxon>
        <taxon>Flavobacteriaceae</taxon>
        <taxon>Flavobacterium</taxon>
    </lineage>
</organism>
<evidence type="ECO:0000313" key="1">
    <source>
        <dbReference type="EMBL" id="SHL99823.1"/>
    </source>
</evidence>
<accession>A0A1M7F775</accession>
<reference evidence="2" key="1">
    <citation type="submission" date="2016-11" db="EMBL/GenBank/DDBJ databases">
        <authorList>
            <person name="Varghese N."/>
            <person name="Submissions S."/>
        </authorList>
    </citation>
    <scope>NUCLEOTIDE SEQUENCE [LARGE SCALE GENOMIC DNA]</scope>
    <source>
        <strain evidence="2">CGMCC 1.2749</strain>
    </source>
</reference>
<dbReference type="NCBIfam" id="NF033708">
    <property type="entry name" value="T9SS_Cterm_ChiA"/>
    <property type="match status" value="1"/>
</dbReference>
<dbReference type="STRING" id="178356.SAMN05216269_10259"/>
<dbReference type="EMBL" id="FRCL01000002">
    <property type="protein sequence ID" value="SHL99823.1"/>
    <property type="molecule type" value="Genomic_DNA"/>
</dbReference>
<evidence type="ECO:0008006" key="3">
    <source>
        <dbReference type="Google" id="ProtNLM"/>
    </source>
</evidence>
<dbReference type="RefSeq" id="WP_073204975.1">
    <property type="nucleotide sequence ID" value="NZ_FRCL01000002.1"/>
</dbReference>